<organism evidence="1">
    <name type="scientific">Ophidiomyces ophidiicola</name>
    <dbReference type="NCBI Taxonomy" id="1387563"/>
    <lineage>
        <taxon>Eukaryota</taxon>
        <taxon>Fungi</taxon>
        <taxon>Dikarya</taxon>
        <taxon>Ascomycota</taxon>
        <taxon>Pezizomycotina</taxon>
        <taxon>Eurotiomycetes</taxon>
        <taxon>Eurotiomycetidae</taxon>
        <taxon>Onygenales</taxon>
        <taxon>Onygenaceae</taxon>
        <taxon>Ophidiomyces</taxon>
    </lineage>
</organism>
<gene>
    <name evidence="1" type="ORF">LOY88_004546</name>
</gene>
<dbReference type="EMBL" id="JALBCA010000070">
    <property type="protein sequence ID" value="KAI2384594.1"/>
    <property type="molecule type" value="Genomic_DNA"/>
</dbReference>
<accession>A0ACB8UTA0</accession>
<reference evidence="1" key="1">
    <citation type="journal article" date="2022" name="bioRxiv">
        <title>Population genetic analysis of Ophidiomyces ophidiicola, the causative agent of snake fungal disease, indicates recent introductions to the USA.</title>
        <authorList>
            <person name="Ladner J.T."/>
            <person name="Palmer J.M."/>
            <person name="Ettinger C.L."/>
            <person name="Stajich J.E."/>
            <person name="Farrell T.M."/>
            <person name="Glorioso B.M."/>
            <person name="Lawson B."/>
            <person name="Price S.J."/>
            <person name="Stengle A.G."/>
            <person name="Grear D.A."/>
            <person name="Lorch J.M."/>
        </authorList>
    </citation>
    <scope>NUCLEOTIDE SEQUENCE</scope>
    <source>
        <strain evidence="1">NWHC 24266-5</strain>
    </source>
</reference>
<evidence type="ECO:0000313" key="1">
    <source>
        <dbReference type="EMBL" id="KAI2384594.1"/>
    </source>
</evidence>
<sequence>MDMILLQLKGISSNSSFTLPELRLKTLIMAKTLAIAVSLAISALAAPAYLDDSTGRIVGGSPAKLGQFPSMLAINFGGEQTCGAMLLGPKLALTAAHCIGTKPSGASVRAGSLNGTSGGIESPVKSALHHPEAEEHDIALMYLEKPIAETAEIKYAKLPPQGQDPKANSQVTVSGWGNTVYNGTSSPVLLYVSVLVNGREGCKAAYAKLNDTVTDQMVCAGGEVDGKDSCHGDSGGPLYEAGTNMPVGIVSWGHECGRKGYGGVYVRIGSYSDWIMKNKEPPKAIRN</sequence>
<protein>
    <submittedName>
        <fullName evidence="1">Uncharacterized protein</fullName>
    </submittedName>
</protein>
<comment type="caution">
    <text evidence="1">The sequence shown here is derived from an EMBL/GenBank/DDBJ whole genome shotgun (WGS) entry which is preliminary data.</text>
</comment>
<proteinExistence type="predicted"/>
<name>A0ACB8UTA0_9EURO</name>